<dbReference type="InterPro" id="IPR032675">
    <property type="entry name" value="LRR_dom_sf"/>
</dbReference>
<dbReference type="Gene3D" id="3.80.10.10">
    <property type="entry name" value="Ribonuclease Inhibitor"/>
    <property type="match status" value="1"/>
</dbReference>
<protein>
    <submittedName>
        <fullName evidence="1">F-box protein SKIP1-like</fullName>
    </submittedName>
</protein>
<dbReference type="EMBL" id="JBFOLJ010000010">
    <property type="protein sequence ID" value="KAL2500243.1"/>
    <property type="molecule type" value="Genomic_DNA"/>
</dbReference>
<evidence type="ECO:0000313" key="1">
    <source>
        <dbReference type="EMBL" id="KAL2500243.1"/>
    </source>
</evidence>
<organism evidence="1 2">
    <name type="scientific">Forsythia ovata</name>
    <dbReference type="NCBI Taxonomy" id="205694"/>
    <lineage>
        <taxon>Eukaryota</taxon>
        <taxon>Viridiplantae</taxon>
        <taxon>Streptophyta</taxon>
        <taxon>Embryophyta</taxon>
        <taxon>Tracheophyta</taxon>
        <taxon>Spermatophyta</taxon>
        <taxon>Magnoliopsida</taxon>
        <taxon>eudicotyledons</taxon>
        <taxon>Gunneridae</taxon>
        <taxon>Pentapetalae</taxon>
        <taxon>asterids</taxon>
        <taxon>lamiids</taxon>
        <taxon>Lamiales</taxon>
        <taxon>Oleaceae</taxon>
        <taxon>Forsythieae</taxon>
        <taxon>Forsythia</taxon>
    </lineage>
</organism>
<keyword evidence="2" id="KW-1185">Reference proteome</keyword>
<dbReference type="AlphaFoldDB" id="A0ABD1SKI1"/>
<sequence>MACPQDGNSEAASIGKFMPHLLQLELRFSKLTAKGLTLISEGCLDLEHIDLSGCANVTSRDIATASSNLKKLKYIKKPNFYIPRFIMSLMRRGRRPMERTLQFVGCSSFAPSLMTSSSGTLRET</sequence>
<dbReference type="SUPFAM" id="SSF52047">
    <property type="entry name" value="RNI-like"/>
    <property type="match status" value="1"/>
</dbReference>
<comment type="caution">
    <text evidence="1">The sequence shown here is derived from an EMBL/GenBank/DDBJ whole genome shotgun (WGS) entry which is preliminary data.</text>
</comment>
<accession>A0ABD1SKI1</accession>
<proteinExistence type="predicted"/>
<gene>
    <name evidence="1" type="ORF">Fot_34091</name>
</gene>
<name>A0ABD1SKI1_9LAMI</name>
<dbReference type="Proteomes" id="UP001604277">
    <property type="component" value="Unassembled WGS sequence"/>
</dbReference>
<evidence type="ECO:0000313" key="2">
    <source>
        <dbReference type="Proteomes" id="UP001604277"/>
    </source>
</evidence>
<reference evidence="2" key="1">
    <citation type="submission" date="2024-07" db="EMBL/GenBank/DDBJ databases">
        <title>Two chromosome-level genome assemblies of Korean endemic species Abeliophyllum distichum and Forsythia ovata (Oleaceae).</title>
        <authorList>
            <person name="Jang H."/>
        </authorList>
    </citation>
    <scope>NUCLEOTIDE SEQUENCE [LARGE SCALE GENOMIC DNA]</scope>
</reference>